<dbReference type="CDD" id="cd01129">
    <property type="entry name" value="PulE-GspE-like"/>
    <property type="match status" value="1"/>
</dbReference>
<comment type="similarity">
    <text evidence="1">Belongs to the GSP E family.</text>
</comment>
<evidence type="ECO:0000256" key="2">
    <source>
        <dbReference type="ARBA" id="ARBA00022741"/>
    </source>
</evidence>
<accession>A0A1M4YIA9</accession>
<dbReference type="STRING" id="1533.SAMN05443638_1288"/>
<dbReference type="GO" id="GO:0005886">
    <property type="term" value="C:plasma membrane"/>
    <property type="evidence" value="ECO:0007669"/>
    <property type="project" value="TreeGrafter"/>
</dbReference>
<dbReference type="InterPro" id="IPR037257">
    <property type="entry name" value="T2SS_E_N_sf"/>
</dbReference>
<sequence length="464" mass="53730">MEFKNIKAEWVYSISKEYAYKNLLIPININEEYVEIAIVSDFRENIINSLKLQFNKTIKVTIKKEEDILKALNYFYLTKKNDDNIINNILVNEIIKNAIKIKASDIHIEPKEKEIIIKNRVNGVLSIFKKIKKEYYDGIISKIKLLASMNISEKRKPQDGKITYKYQDENYDLRVSSILTITGEKIVIRILYKSLFNYSLEELNFNKDSLIKIKKLINKENGIVLISGPTGSGKTTTLYSMLKAENKGNLNITTIEDPVEMNFESFNQINVNESVGLTFSKGLKHILRQDPNVIMIGEIRDEETARIALRAAITGHKVYSTIHTNNHYEVFSRLKEMGIEKYLLLNAIKGIITQRLIGRLCDSCKIKYESTKEERAVLGNDSITYLYKQGKCEKCNFTGIISRKLLSHIYLINRVEQNHIREYLNEEILKNQSNEFISRGKYLCIEGKISFNQFLAIKEGMENE</sequence>
<dbReference type="AlphaFoldDB" id="A0A1M4YIA9"/>
<evidence type="ECO:0000256" key="1">
    <source>
        <dbReference type="ARBA" id="ARBA00006611"/>
    </source>
</evidence>
<dbReference type="PANTHER" id="PTHR30258:SF1">
    <property type="entry name" value="PROTEIN TRANSPORT PROTEIN HOFB HOMOLOG"/>
    <property type="match status" value="1"/>
</dbReference>
<feature type="domain" description="Bacterial type II secretion system protein E" evidence="4">
    <location>
        <begin position="81"/>
        <end position="453"/>
    </location>
</feature>
<gene>
    <name evidence="5" type="ORF">SAMN05443638_1288</name>
</gene>
<proteinExistence type="inferred from homology"/>
<dbReference type="GO" id="GO:0005524">
    <property type="term" value="F:ATP binding"/>
    <property type="evidence" value="ECO:0007669"/>
    <property type="project" value="UniProtKB-KW"/>
</dbReference>
<dbReference type="Gene3D" id="3.40.50.300">
    <property type="entry name" value="P-loop containing nucleotide triphosphate hydrolases"/>
    <property type="match status" value="1"/>
</dbReference>
<dbReference type="InterPro" id="IPR001482">
    <property type="entry name" value="T2SS/T4SS_dom"/>
</dbReference>
<keyword evidence="3" id="KW-0067">ATP-binding</keyword>
<evidence type="ECO:0000256" key="3">
    <source>
        <dbReference type="ARBA" id="ARBA00022840"/>
    </source>
</evidence>
<organism evidence="5 6">
    <name type="scientific">Clostridium fallax</name>
    <dbReference type="NCBI Taxonomy" id="1533"/>
    <lineage>
        <taxon>Bacteria</taxon>
        <taxon>Bacillati</taxon>
        <taxon>Bacillota</taxon>
        <taxon>Clostridia</taxon>
        <taxon>Eubacteriales</taxon>
        <taxon>Clostridiaceae</taxon>
        <taxon>Clostridium</taxon>
    </lineage>
</organism>
<keyword evidence="2" id="KW-0547">Nucleotide-binding</keyword>
<dbReference type="Pfam" id="PF00437">
    <property type="entry name" value="T2SSE"/>
    <property type="match status" value="1"/>
</dbReference>
<dbReference type="OrthoDB" id="9808272at2"/>
<name>A0A1M4YIA9_9CLOT</name>
<dbReference type="SUPFAM" id="SSF52540">
    <property type="entry name" value="P-loop containing nucleoside triphosphate hydrolases"/>
    <property type="match status" value="1"/>
</dbReference>
<dbReference type="Gene3D" id="3.30.300.160">
    <property type="entry name" value="Type II secretion system, protein E, N-terminal domain"/>
    <property type="match status" value="1"/>
</dbReference>
<dbReference type="Proteomes" id="UP000184035">
    <property type="component" value="Unassembled WGS sequence"/>
</dbReference>
<dbReference type="SUPFAM" id="SSF160246">
    <property type="entry name" value="EspE N-terminal domain-like"/>
    <property type="match status" value="1"/>
</dbReference>
<dbReference type="EMBL" id="FQVM01000028">
    <property type="protein sequence ID" value="SHF05383.1"/>
    <property type="molecule type" value="Genomic_DNA"/>
</dbReference>
<dbReference type="InterPro" id="IPR027417">
    <property type="entry name" value="P-loop_NTPase"/>
</dbReference>
<reference evidence="5 6" key="1">
    <citation type="submission" date="2016-11" db="EMBL/GenBank/DDBJ databases">
        <authorList>
            <person name="Jaros S."/>
            <person name="Januszkiewicz K."/>
            <person name="Wedrychowicz H."/>
        </authorList>
    </citation>
    <scope>NUCLEOTIDE SEQUENCE [LARGE SCALE GENOMIC DNA]</scope>
    <source>
        <strain evidence="5 6">DSM 2631</strain>
    </source>
</reference>
<dbReference type="GO" id="GO:0016887">
    <property type="term" value="F:ATP hydrolysis activity"/>
    <property type="evidence" value="ECO:0007669"/>
    <property type="project" value="TreeGrafter"/>
</dbReference>
<dbReference type="Gene3D" id="3.30.450.90">
    <property type="match status" value="1"/>
</dbReference>
<evidence type="ECO:0000313" key="5">
    <source>
        <dbReference type="EMBL" id="SHF05383.1"/>
    </source>
</evidence>
<dbReference type="PANTHER" id="PTHR30258">
    <property type="entry name" value="TYPE II SECRETION SYSTEM PROTEIN GSPE-RELATED"/>
    <property type="match status" value="1"/>
</dbReference>
<evidence type="ECO:0000313" key="6">
    <source>
        <dbReference type="Proteomes" id="UP000184035"/>
    </source>
</evidence>
<keyword evidence="6" id="KW-1185">Reference proteome</keyword>
<protein>
    <submittedName>
        <fullName evidence="5">Type IV pilus assembly protein PilB</fullName>
    </submittedName>
</protein>
<evidence type="ECO:0000259" key="4">
    <source>
        <dbReference type="Pfam" id="PF00437"/>
    </source>
</evidence>
<dbReference type="RefSeq" id="WP_072897261.1">
    <property type="nucleotide sequence ID" value="NZ_FQVM01000028.1"/>
</dbReference>